<keyword evidence="2" id="KW-0378">Hydrolase</keyword>
<reference evidence="2 3" key="1">
    <citation type="submission" date="2023-08" db="EMBL/GenBank/DDBJ databases">
        <title>Mesonia sp. MT50, isolated from deep-sea sediment of the Mariana Trench.</title>
        <authorList>
            <person name="Fu H."/>
        </authorList>
    </citation>
    <scope>NUCLEOTIDE SEQUENCE [LARGE SCALE GENOMIC DNA]</scope>
    <source>
        <strain evidence="2 3">MT50</strain>
    </source>
</reference>
<dbReference type="Proteomes" id="UP001230915">
    <property type="component" value="Unassembled WGS sequence"/>
</dbReference>
<accession>A0ABU1A2R2</accession>
<dbReference type="InterPro" id="IPR013108">
    <property type="entry name" value="Amidohydro_3"/>
</dbReference>
<feature type="domain" description="Amidohydrolase 3" evidence="1">
    <location>
        <begin position="82"/>
        <end position="572"/>
    </location>
</feature>
<dbReference type="Gene3D" id="3.20.20.140">
    <property type="entry name" value="Metal-dependent hydrolases"/>
    <property type="match status" value="1"/>
</dbReference>
<dbReference type="PROSITE" id="PS51257">
    <property type="entry name" value="PROKAR_LIPOPROTEIN"/>
    <property type="match status" value="1"/>
</dbReference>
<dbReference type="Gene3D" id="3.10.310.70">
    <property type="match status" value="1"/>
</dbReference>
<dbReference type="PANTHER" id="PTHR22642:SF2">
    <property type="entry name" value="PROTEIN LONG AFTER FAR-RED 3"/>
    <property type="match status" value="1"/>
</dbReference>
<dbReference type="EMBL" id="JAVHUL010000027">
    <property type="protein sequence ID" value="MDQ7917971.1"/>
    <property type="molecule type" value="Genomic_DNA"/>
</dbReference>
<comment type="caution">
    <text evidence="2">The sequence shown here is derived from an EMBL/GenBank/DDBJ whole genome shotgun (WGS) entry which is preliminary data.</text>
</comment>
<dbReference type="PANTHER" id="PTHR22642">
    <property type="entry name" value="IMIDAZOLONEPROPIONASE"/>
    <property type="match status" value="1"/>
</dbReference>
<dbReference type="Gene3D" id="2.30.40.10">
    <property type="entry name" value="Urease, subunit C, domain 1"/>
    <property type="match status" value="1"/>
</dbReference>
<organism evidence="2 3">
    <name type="scientific">Mesonia profundi</name>
    <dbReference type="NCBI Taxonomy" id="3070998"/>
    <lineage>
        <taxon>Bacteria</taxon>
        <taxon>Pseudomonadati</taxon>
        <taxon>Bacteroidota</taxon>
        <taxon>Flavobacteriia</taxon>
        <taxon>Flavobacteriales</taxon>
        <taxon>Flavobacteriaceae</taxon>
        <taxon>Mesonia</taxon>
    </lineage>
</organism>
<evidence type="ECO:0000313" key="2">
    <source>
        <dbReference type="EMBL" id="MDQ7917971.1"/>
    </source>
</evidence>
<dbReference type="EC" id="3.5.-.-" evidence="2"/>
<sequence>MKKILIAILLLAISISCKQKEDKKPVSETDESSAQLYHNGDILTMAAEKPTYAEAIVEEDGKIAFVGSQKEAEEKYTNAKKIDLKGKTMLPGFIDPHSHFGMVSNTMGQVDLNSPPVGEVKTIANVLQKMEAYKTDNNLPDGEWIFGWGYDESQLKEKRHLHKKEIDSVLPNNPVYLVHTSGHMGVANSKALEKMNISAATKNPEGGSIARLPNSKEPAGLVQETAMYPFMGTMMQILQKKQADFFESTQDKYASNGITTAQDGMSDRNAIQFFQSQADAGKFKIDLMALAGYTDLETNLEDSLLHWKTYKNGFKVQGTKIIADGSPQGKTAFFTKPFLTPVDGCESDCKGLPSLSQETLNDLFILAYKNENQLFIHSNGDASIDMVIAAHENACKKLDQALDKDRRTIVIHSQFVRPEQLETYKKYKLEPSFFTNHVYFWGDVHIENLGKERAYFLSPIASAEKLGLKYTNHSDATVTPIDPIFTIWTAVSRVSRSGEVIGPDEKATPYQALKAITSHAAYEFFEEDRKGSLIQGKLADFVVLDKNPLKVEPMEIRDIHVLETIKEGITVFKK</sequence>
<evidence type="ECO:0000259" key="1">
    <source>
        <dbReference type="Pfam" id="PF07969"/>
    </source>
</evidence>
<dbReference type="InterPro" id="IPR032466">
    <property type="entry name" value="Metal_Hydrolase"/>
</dbReference>
<dbReference type="SUPFAM" id="SSF51556">
    <property type="entry name" value="Metallo-dependent hydrolases"/>
    <property type="match status" value="1"/>
</dbReference>
<proteinExistence type="predicted"/>
<dbReference type="Pfam" id="PF07969">
    <property type="entry name" value="Amidohydro_3"/>
    <property type="match status" value="1"/>
</dbReference>
<name>A0ABU1A2R2_9FLAO</name>
<dbReference type="GO" id="GO:0016787">
    <property type="term" value="F:hydrolase activity"/>
    <property type="evidence" value="ECO:0007669"/>
    <property type="project" value="UniProtKB-KW"/>
</dbReference>
<evidence type="ECO:0000313" key="3">
    <source>
        <dbReference type="Proteomes" id="UP001230915"/>
    </source>
</evidence>
<dbReference type="CDD" id="cd01300">
    <property type="entry name" value="YtcJ_like"/>
    <property type="match status" value="1"/>
</dbReference>
<protein>
    <submittedName>
        <fullName evidence="2">Amidohydrolase</fullName>
        <ecNumber evidence="2">3.5.-.-</ecNumber>
    </submittedName>
</protein>
<dbReference type="RefSeq" id="WP_308864862.1">
    <property type="nucleotide sequence ID" value="NZ_JAVHUL010000027.1"/>
</dbReference>
<dbReference type="InterPro" id="IPR033932">
    <property type="entry name" value="YtcJ-like"/>
</dbReference>
<keyword evidence="3" id="KW-1185">Reference proteome</keyword>
<gene>
    <name evidence="2" type="ORF">RBU60_10320</name>
</gene>
<dbReference type="SUPFAM" id="SSF51338">
    <property type="entry name" value="Composite domain of metallo-dependent hydrolases"/>
    <property type="match status" value="1"/>
</dbReference>
<dbReference type="InterPro" id="IPR011059">
    <property type="entry name" value="Metal-dep_hydrolase_composite"/>
</dbReference>